<feature type="signal peptide" evidence="1">
    <location>
        <begin position="1"/>
        <end position="20"/>
    </location>
</feature>
<dbReference type="InterPro" id="IPR007497">
    <property type="entry name" value="SIMPL/DUF541"/>
</dbReference>
<dbReference type="InterPro" id="IPR010916">
    <property type="entry name" value="TonB_box_CS"/>
</dbReference>
<dbReference type="PANTHER" id="PTHR34387">
    <property type="entry name" value="SLR1258 PROTEIN"/>
    <property type="match status" value="1"/>
</dbReference>
<dbReference type="Pfam" id="PF04402">
    <property type="entry name" value="SIMPL"/>
    <property type="match status" value="1"/>
</dbReference>
<dbReference type="Gene3D" id="3.30.70.2970">
    <property type="entry name" value="Protein of unknown function (DUF541), domain 2"/>
    <property type="match status" value="1"/>
</dbReference>
<dbReference type="AlphaFoldDB" id="A0A1M6JJC1"/>
<dbReference type="InterPro" id="IPR052022">
    <property type="entry name" value="26kDa_periplasmic_antigen"/>
</dbReference>
<dbReference type="STRING" id="1122934.SAMN02745691_02015"/>
<dbReference type="Proteomes" id="UP000184342">
    <property type="component" value="Unassembled WGS sequence"/>
</dbReference>
<protein>
    <recommendedName>
        <fullName evidence="4">26 kDa periplasmic immunogenic protein</fullName>
    </recommendedName>
</protein>
<organism evidence="2 3">
    <name type="scientific">Parasporobacterium paucivorans DSM 15970</name>
    <dbReference type="NCBI Taxonomy" id="1122934"/>
    <lineage>
        <taxon>Bacteria</taxon>
        <taxon>Bacillati</taxon>
        <taxon>Bacillota</taxon>
        <taxon>Clostridia</taxon>
        <taxon>Lachnospirales</taxon>
        <taxon>Lachnospiraceae</taxon>
        <taxon>Parasporobacterium</taxon>
    </lineage>
</organism>
<dbReference type="RefSeq" id="WP_073994280.1">
    <property type="nucleotide sequence ID" value="NZ_FQYT01000022.1"/>
</dbReference>
<evidence type="ECO:0008006" key="4">
    <source>
        <dbReference type="Google" id="ProtNLM"/>
    </source>
</evidence>
<gene>
    <name evidence="2" type="ORF">SAMN02745691_02015</name>
</gene>
<dbReference type="GO" id="GO:0006974">
    <property type="term" value="P:DNA damage response"/>
    <property type="evidence" value="ECO:0007669"/>
    <property type="project" value="TreeGrafter"/>
</dbReference>
<dbReference type="OrthoDB" id="9785192at2"/>
<dbReference type="PROSITE" id="PS51257">
    <property type="entry name" value="PROKAR_LIPOPROTEIN"/>
    <property type="match status" value="1"/>
</dbReference>
<accession>A0A1M6JJC1</accession>
<sequence length="246" mass="25625">MKNSIIVFSLSMLLVIGVSACSPAGTVKTASSGGDALQVQDTITVQGTSSITVTPTIAYVNIGVTTFSKEAVIAQSDNAEKMQRVYEVLDGLGIGKDNIKTISYYITPHYDYTYSTAKMTGYDVTNGIQVTVLDLAKVSQVLDMTVEQGINQSNSISFDITEQEKNDFYLQALTQAVANAGGKAGALASAAGVTLGEPAQITESSPDYVVTPGYDASGAGKGEGSVTPISAGELKVEANVTVVYGY</sequence>
<dbReference type="PANTHER" id="PTHR34387:SF1">
    <property type="entry name" value="PERIPLASMIC IMMUNOGENIC PROTEIN"/>
    <property type="match status" value="1"/>
</dbReference>
<dbReference type="Gene3D" id="3.30.110.170">
    <property type="entry name" value="Protein of unknown function (DUF541), domain 1"/>
    <property type="match status" value="1"/>
</dbReference>
<reference evidence="2 3" key="1">
    <citation type="submission" date="2016-11" db="EMBL/GenBank/DDBJ databases">
        <authorList>
            <person name="Jaros S."/>
            <person name="Januszkiewicz K."/>
            <person name="Wedrychowicz H."/>
        </authorList>
    </citation>
    <scope>NUCLEOTIDE SEQUENCE [LARGE SCALE GENOMIC DNA]</scope>
    <source>
        <strain evidence="2 3">DSM 15970</strain>
    </source>
</reference>
<evidence type="ECO:0000313" key="3">
    <source>
        <dbReference type="Proteomes" id="UP000184342"/>
    </source>
</evidence>
<dbReference type="EMBL" id="FQYT01000022">
    <property type="protein sequence ID" value="SHJ46760.1"/>
    <property type="molecule type" value="Genomic_DNA"/>
</dbReference>
<keyword evidence="3" id="KW-1185">Reference proteome</keyword>
<dbReference type="PROSITE" id="PS00430">
    <property type="entry name" value="TONB_DEPENDENT_REC_1"/>
    <property type="match status" value="1"/>
</dbReference>
<keyword evidence="1" id="KW-0732">Signal</keyword>
<evidence type="ECO:0000313" key="2">
    <source>
        <dbReference type="EMBL" id="SHJ46760.1"/>
    </source>
</evidence>
<proteinExistence type="predicted"/>
<name>A0A1M6JJC1_9FIRM</name>
<feature type="chain" id="PRO_5038879288" description="26 kDa periplasmic immunogenic protein" evidence="1">
    <location>
        <begin position="21"/>
        <end position="246"/>
    </location>
</feature>
<evidence type="ECO:0000256" key="1">
    <source>
        <dbReference type="SAM" id="SignalP"/>
    </source>
</evidence>